<dbReference type="STRING" id="397948.Cmaq_1079"/>
<dbReference type="GO" id="GO:0033281">
    <property type="term" value="C:TAT protein transport complex"/>
    <property type="evidence" value="ECO:0007669"/>
    <property type="project" value="UniProtKB-UniRule"/>
</dbReference>
<dbReference type="InterPro" id="IPR003369">
    <property type="entry name" value="TatA/B/E"/>
</dbReference>
<comment type="function">
    <text evidence="9">Part of the twin-arginine translocation (Tat) system that transports large folded proteins containing a characteristic twin-arginine motif in their signal peptide across membranes. TatA could form the protein-conducting channel of the Tat system.</text>
</comment>
<dbReference type="HOGENOM" id="CLU_086034_3_1_2"/>
<proteinExistence type="inferred from homology"/>
<keyword evidence="2 9" id="KW-0813">Transport</keyword>
<evidence type="ECO:0000256" key="9">
    <source>
        <dbReference type="HAMAP-Rule" id="MF_00236"/>
    </source>
</evidence>
<dbReference type="RefSeq" id="WP_012186127.1">
    <property type="nucleotide sequence ID" value="NC_009954.1"/>
</dbReference>
<evidence type="ECO:0000313" key="11">
    <source>
        <dbReference type="EMBL" id="ABW01908.1"/>
    </source>
</evidence>
<dbReference type="Proteomes" id="UP000001137">
    <property type="component" value="Chromosome"/>
</dbReference>
<evidence type="ECO:0000256" key="1">
    <source>
        <dbReference type="ARBA" id="ARBA00004162"/>
    </source>
</evidence>
<dbReference type="PANTHER" id="PTHR42982">
    <property type="entry name" value="SEC-INDEPENDENT PROTEIN TRANSLOCASE PROTEIN TATA"/>
    <property type="match status" value="1"/>
</dbReference>
<dbReference type="eggNOG" id="arCOG02694">
    <property type="taxonomic scope" value="Archaea"/>
</dbReference>
<feature type="compositionally biased region" description="Polar residues" evidence="10">
    <location>
        <begin position="52"/>
        <end position="72"/>
    </location>
</feature>
<dbReference type="PANTHER" id="PTHR42982:SF1">
    <property type="entry name" value="SEC-INDEPENDENT PROTEIN TRANSLOCASE PROTEIN TATA"/>
    <property type="match status" value="1"/>
</dbReference>
<evidence type="ECO:0000313" key="12">
    <source>
        <dbReference type="Proteomes" id="UP000001137"/>
    </source>
</evidence>
<dbReference type="OrthoDB" id="27754at2157"/>
<keyword evidence="3 9" id="KW-1003">Cell membrane</keyword>
<keyword evidence="5 9" id="KW-0653">Protein transport</keyword>
<dbReference type="InterPro" id="IPR006312">
    <property type="entry name" value="TatA/E"/>
</dbReference>
<dbReference type="NCBIfam" id="TIGR01411">
    <property type="entry name" value="tatAE"/>
    <property type="match status" value="1"/>
</dbReference>
<evidence type="ECO:0000256" key="7">
    <source>
        <dbReference type="ARBA" id="ARBA00023010"/>
    </source>
</evidence>
<dbReference type="Pfam" id="PF02416">
    <property type="entry name" value="TatA_B_E"/>
    <property type="match status" value="1"/>
</dbReference>
<comment type="subunit">
    <text evidence="9">Forms a complex with TatC.</text>
</comment>
<keyword evidence="12" id="KW-1185">Reference proteome</keyword>
<dbReference type="EMBL" id="CP000852">
    <property type="protein sequence ID" value="ABW01908.1"/>
    <property type="molecule type" value="Genomic_DNA"/>
</dbReference>
<keyword evidence="7 9" id="KW-0811">Translocation</keyword>
<dbReference type="GO" id="GO:0008320">
    <property type="term" value="F:protein transmembrane transporter activity"/>
    <property type="evidence" value="ECO:0007669"/>
    <property type="project" value="UniProtKB-UniRule"/>
</dbReference>
<evidence type="ECO:0000256" key="8">
    <source>
        <dbReference type="ARBA" id="ARBA00023136"/>
    </source>
</evidence>
<keyword evidence="6 9" id="KW-1133">Transmembrane helix</keyword>
<evidence type="ECO:0000256" key="6">
    <source>
        <dbReference type="ARBA" id="ARBA00022989"/>
    </source>
</evidence>
<evidence type="ECO:0000256" key="3">
    <source>
        <dbReference type="ARBA" id="ARBA00022475"/>
    </source>
</evidence>
<evidence type="ECO:0000256" key="10">
    <source>
        <dbReference type="SAM" id="MobiDB-lite"/>
    </source>
</evidence>
<reference evidence="11 12" key="1">
    <citation type="submission" date="2007-10" db="EMBL/GenBank/DDBJ databases">
        <title>Complete sequence of Caldivirga maquilingensis IC-167.</title>
        <authorList>
            <consortium name="US DOE Joint Genome Institute"/>
            <person name="Copeland A."/>
            <person name="Lucas S."/>
            <person name="Lapidus A."/>
            <person name="Barry K."/>
            <person name="Glavina del Rio T."/>
            <person name="Dalin E."/>
            <person name="Tice H."/>
            <person name="Pitluck S."/>
            <person name="Saunders E."/>
            <person name="Brettin T."/>
            <person name="Bruce D."/>
            <person name="Detter J.C."/>
            <person name="Han C."/>
            <person name="Schmutz J."/>
            <person name="Larimer F."/>
            <person name="Land M."/>
            <person name="Hauser L."/>
            <person name="Kyrpides N."/>
            <person name="Ivanova N."/>
            <person name="Biddle J.F."/>
            <person name="Zhang Z."/>
            <person name="Fitz-Gibbon S.T."/>
            <person name="Lowe T.M."/>
            <person name="Saltikov C."/>
            <person name="House C.H."/>
            <person name="Richardson P."/>
        </authorList>
    </citation>
    <scope>NUCLEOTIDE SEQUENCE [LARGE SCALE GENOMIC DNA]</scope>
    <source>
        <strain evidence="12">ATCC 700844 / DSM 13496 / JCM 10307 / IC-167</strain>
    </source>
</reference>
<evidence type="ECO:0000256" key="2">
    <source>
        <dbReference type="ARBA" id="ARBA00022448"/>
    </source>
</evidence>
<comment type="similarity">
    <text evidence="9">Belongs to the TatA/E family.</text>
</comment>
<evidence type="ECO:0000256" key="4">
    <source>
        <dbReference type="ARBA" id="ARBA00022692"/>
    </source>
</evidence>
<sequence>MIGSVWDWIIVIAVVLILFGGASKIPELFRALGRAVGEFKKGQVEVERELRQLTNEPQSNQTNISKQDNTVNNKDEEAQELRRQIEELRKKIEELERKKSQN</sequence>
<dbReference type="GO" id="GO:0043953">
    <property type="term" value="P:protein transport by the Tat complex"/>
    <property type="evidence" value="ECO:0007669"/>
    <property type="project" value="UniProtKB-UniRule"/>
</dbReference>
<accession>A8MDQ2</accession>
<keyword evidence="8 9" id="KW-0472">Membrane</keyword>
<dbReference type="AlphaFoldDB" id="A8MDQ2"/>
<dbReference type="KEGG" id="cma:Cmaq_1079"/>
<keyword evidence="4 9" id="KW-0812">Transmembrane</keyword>
<feature type="region of interest" description="Disordered" evidence="10">
    <location>
        <begin position="50"/>
        <end position="79"/>
    </location>
</feature>
<feature type="transmembrane region" description="Helical" evidence="9">
    <location>
        <begin position="6"/>
        <end position="25"/>
    </location>
</feature>
<dbReference type="HAMAP" id="MF_00236">
    <property type="entry name" value="TatA_E"/>
    <property type="match status" value="1"/>
</dbReference>
<dbReference type="GeneID" id="5709567"/>
<protein>
    <recommendedName>
        <fullName evidence="9">Sec-independent protein translocase protein TatA</fullName>
    </recommendedName>
</protein>
<organism evidence="11 12">
    <name type="scientific">Caldivirga maquilingensis (strain ATCC 700844 / DSM 13496 / JCM 10307 / IC-167)</name>
    <dbReference type="NCBI Taxonomy" id="397948"/>
    <lineage>
        <taxon>Archaea</taxon>
        <taxon>Thermoproteota</taxon>
        <taxon>Thermoprotei</taxon>
        <taxon>Thermoproteales</taxon>
        <taxon>Thermoproteaceae</taxon>
        <taxon>Caldivirga</taxon>
    </lineage>
</organism>
<evidence type="ECO:0000256" key="5">
    <source>
        <dbReference type="ARBA" id="ARBA00022927"/>
    </source>
</evidence>
<name>A8MDQ2_CALMQ</name>
<comment type="subcellular location">
    <subcellularLocation>
        <location evidence="1 9">Cell membrane</location>
        <topology evidence="1 9">Single-pass membrane protein</topology>
    </subcellularLocation>
</comment>
<gene>
    <name evidence="9" type="primary">tatA</name>
    <name evidence="11" type="ordered locus">Cmaq_1079</name>
</gene>
<dbReference type="Gene3D" id="1.20.5.3310">
    <property type="match status" value="1"/>
</dbReference>